<feature type="domain" description="PPIase FKBP-type" evidence="15">
    <location>
        <begin position="162"/>
        <end position="210"/>
    </location>
</feature>
<keyword evidence="11" id="KW-0963">Cytoplasm</keyword>
<keyword evidence="5 11" id="KW-0132">Cell division</keyword>
<evidence type="ECO:0000259" key="15">
    <source>
        <dbReference type="PROSITE" id="PS50059"/>
    </source>
</evidence>
<sequence>MKSTVENLSPTRVKLAVEVPFDELKTSLDDAYKAIGAQVRVPGFRPGKVPARIIDQRVGRAAVLEEAINKALPKVYSEAVREAGVKALGQPDIEVTKLEDNSELAFTAEVDVRPEITVPAYDGLAVTVADAQVSDEEIAEQFDALRARFGTLTGVERSVESGDFVSVDLNASVDGVDVEGGSAAGLSYEVGSGNLIEGLDEAIIGKSAGESASFASKLAFGDHAGEDADITVTVNSVKVRELPEADDEFAQLASEFDTIDELRADLAERLGRVKVLGQGAEARDKVLELLVERTEVPLPESSVQAEIDWREHDVVHQLNHDDDAFAKYLESEGKTKDEFTAELREVAEQSVKTQFILDSIADAEAVSVSDAELTEYIVRQAQRYGMAPQEFADQIVQAGNIGALVADVRRNKALATVLESAKVTDESGNPVDLSALTTPEGQAELDELTDAEPAGYDHGDHDHGDHDHGDHEHGDHEH</sequence>
<dbReference type="PANTHER" id="PTHR30560">
    <property type="entry name" value="TRIGGER FACTOR CHAPERONE AND PEPTIDYL-PROLYL CIS/TRANS ISOMERASE"/>
    <property type="match status" value="1"/>
</dbReference>
<dbReference type="HAMAP" id="MF_00303">
    <property type="entry name" value="Trigger_factor_Tig"/>
    <property type="match status" value="1"/>
</dbReference>
<dbReference type="PIRSF" id="PIRSF003095">
    <property type="entry name" value="Trigger_factor"/>
    <property type="match status" value="1"/>
</dbReference>
<dbReference type="Proteomes" id="UP001056336">
    <property type="component" value="Chromosome"/>
</dbReference>
<dbReference type="InterPro" id="IPR008880">
    <property type="entry name" value="Trigger_fac_C"/>
</dbReference>
<evidence type="ECO:0000256" key="11">
    <source>
        <dbReference type="HAMAP-Rule" id="MF_00303"/>
    </source>
</evidence>
<protein>
    <recommendedName>
        <fullName evidence="4 11">Trigger factor</fullName>
        <shortName evidence="11">TF</shortName>
        <ecNumber evidence="3 11">5.2.1.8</ecNumber>
    </recommendedName>
    <alternativeName>
        <fullName evidence="10 11">PPIase</fullName>
    </alternativeName>
</protein>
<dbReference type="SUPFAM" id="SSF102735">
    <property type="entry name" value="Trigger factor ribosome-binding domain"/>
    <property type="match status" value="1"/>
</dbReference>
<organism evidence="16 17">
    <name type="scientific">Jatrophihabitans telluris</name>
    <dbReference type="NCBI Taxonomy" id="2038343"/>
    <lineage>
        <taxon>Bacteria</taxon>
        <taxon>Bacillati</taxon>
        <taxon>Actinomycetota</taxon>
        <taxon>Actinomycetes</taxon>
        <taxon>Jatrophihabitantales</taxon>
        <taxon>Jatrophihabitantaceae</taxon>
        <taxon>Jatrophihabitans</taxon>
    </lineage>
</organism>
<feature type="region of interest" description="Disordered" evidence="14">
    <location>
        <begin position="425"/>
        <end position="478"/>
    </location>
</feature>
<dbReference type="GO" id="GO:0003755">
    <property type="term" value="F:peptidyl-prolyl cis-trans isomerase activity"/>
    <property type="evidence" value="ECO:0007669"/>
    <property type="project" value="UniProtKB-EC"/>
</dbReference>
<comment type="domain">
    <text evidence="11">Consists of 3 domains; the N-terminus binds the ribosome, the middle domain has PPIase activity, while the C-terminus has intrinsic chaperone activity on its own.</text>
</comment>
<evidence type="ECO:0000256" key="12">
    <source>
        <dbReference type="PROSITE-ProRule" id="PRU00277"/>
    </source>
</evidence>
<keyword evidence="7 11" id="KW-0143">Chaperone</keyword>
<dbReference type="InterPro" id="IPR008881">
    <property type="entry name" value="Trigger_fac_ribosome-bd_bac"/>
</dbReference>
<dbReference type="InterPro" id="IPR001179">
    <property type="entry name" value="PPIase_FKBP_dom"/>
</dbReference>
<evidence type="ECO:0000256" key="13">
    <source>
        <dbReference type="RuleBase" id="RU003914"/>
    </source>
</evidence>
<evidence type="ECO:0000256" key="3">
    <source>
        <dbReference type="ARBA" id="ARBA00013194"/>
    </source>
</evidence>
<dbReference type="EC" id="5.2.1.8" evidence="3 11"/>
<dbReference type="Pfam" id="PF05697">
    <property type="entry name" value="Trigger_N"/>
    <property type="match status" value="1"/>
</dbReference>
<comment type="subcellular location">
    <subcellularLocation>
        <location evidence="11">Cytoplasm</location>
    </subcellularLocation>
    <text evidence="11">About half TF is bound to the ribosome near the polypeptide exit tunnel while the other half is free in the cytoplasm.</text>
</comment>
<dbReference type="SUPFAM" id="SSF54534">
    <property type="entry name" value="FKBP-like"/>
    <property type="match status" value="1"/>
</dbReference>
<name>A0ABY4R333_9ACTN</name>
<dbReference type="EMBL" id="CP097332">
    <property type="protein sequence ID" value="UQX89661.1"/>
    <property type="molecule type" value="Genomic_DNA"/>
</dbReference>
<evidence type="ECO:0000313" key="16">
    <source>
        <dbReference type="EMBL" id="UQX89661.1"/>
    </source>
</evidence>
<comment type="catalytic activity">
    <reaction evidence="1 11 12">
        <text>[protein]-peptidylproline (omega=180) = [protein]-peptidylproline (omega=0)</text>
        <dbReference type="Rhea" id="RHEA:16237"/>
        <dbReference type="Rhea" id="RHEA-COMP:10747"/>
        <dbReference type="Rhea" id="RHEA-COMP:10748"/>
        <dbReference type="ChEBI" id="CHEBI:83833"/>
        <dbReference type="ChEBI" id="CHEBI:83834"/>
        <dbReference type="EC" id="5.2.1.8"/>
    </reaction>
</comment>
<dbReference type="PROSITE" id="PS50059">
    <property type="entry name" value="FKBP_PPIASE"/>
    <property type="match status" value="1"/>
</dbReference>
<evidence type="ECO:0000256" key="1">
    <source>
        <dbReference type="ARBA" id="ARBA00000971"/>
    </source>
</evidence>
<dbReference type="InterPro" id="IPR046357">
    <property type="entry name" value="PPIase_dom_sf"/>
</dbReference>
<dbReference type="Gene3D" id="3.30.70.1050">
    <property type="entry name" value="Trigger factor ribosome-binding domain"/>
    <property type="match status" value="1"/>
</dbReference>
<dbReference type="NCBIfam" id="TIGR00115">
    <property type="entry name" value="tig"/>
    <property type="match status" value="1"/>
</dbReference>
<evidence type="ECO:0000256" key="7">
    <source>
        <dbReference type="ARBA" id="ARBA00023186"/>
    </source>
</evidence>
<feature type="compositionally biased region" description="Basic and acidic residues" evidence="14">
    <location>
        <begin position="455"/>
        <end position="478"/>
    </location>
</feature>
<dbReference type="Gene3D" id="3.10.50.40">
    <property type="match status" value="1"/>
</dbReference>
<evidence type="ECO:0000256" key="4">
    <source>
        <dbReference type="ARBA" id="ARBA00016902"/>
    </source>
</evidence>
<dbReference type="InterPro" id="IPR005215">
    <property type="entry name" value="Trig_fac"/>
</dbReference>
<keyword evidence="9 11" id="KW-0131">Cell cycle</keyword>
<evidence type="ECO:0000256" key="5">
    <source>
        <dbReference type="ARBA" id="ARBA00022618"/>
    </source>
</evidence>
<keyword evidence="8 11" id="KW-0413">Isomerase</keyword>
<evidence type="ECO:0000313" key="17">
    <source>
        <dbReference type="Proteomes" id="UP001056336"/>
    </source>
</evidence>
<evidence type="ECO:0000256" key="9">
    <source>
        <dbReference type="ARBA" id="ARBA00023306"/>
    </source>
</evidence>
<dbReference type="SUPFAM" id="SSF109998">
    <property type="entry name" value="Triger factor/SurA peptide-binding domain-like"/>
    <property type="match status" value="1"/>
</dbReference>
<accession>A0ABY4R333</accession>
<evidence type="ECO:0000256" key="10">
    <source>
        <dbReference type="ARBA" id="ARBA00029986"/>
    </source>
</evidence>
<proteinExistence type="inferred from homology"/>
<dbReference type="InterPro" id="IPR027304">
    <property type="entry name" value="Trigger_fact/SurA_dom_sf"/>
</dbReference>
<dbReference type="InterPro" id="IPR036611">
    <property type="entry name" value="Trigger_fac_ribosome-bd_sf"/>
</dbReference>
<evidence type="ECO:0000256" key="2">
    <source>
        <dbReference type="ARBA" id="ARBA00005464"/>
    </source>
</evidence>
<dbReference type="Pfam" id="PF00254">
    <property type="entry name" value="FKBP_C"/>
    <property type="match status" value="1"/>
</dbReference>
<dbReference type="Gene3D" id="1.10.3120.10">
    <property type="entry name" value="Trigger factor, C-terminal domain"/>
    <property type="match status" value="1"/>
</dbReference>
<dbReference type="PANTHER" id="PTHR30560:SF3">
    <property type="entry name" value="TRIGGER FACTOR-LIKE PROTEIN TIG, CHLOROPLASTIC"/>
    <property type="match status" value="1"/>
</dbReference>
<dbReference type="RefSeq" id="WP_249773557.1">
    <property type="nucleotide sequence ID" value="NZ_CP097332.1"/>
</dbReference>
<evidence type="ECO:0000256" key="14">
    <source>
        <dbReference type="SAM" id="MobiDB-lite"/>
    </source>
</evidence>
<dbReference type="Pfam" id="PF05698">
    <property type="entry name" value="Trigger_C"/>
    <property type="match status" value="1"/>
</dbReference>
<evidence type="ECO:0000256" key="8">
    <source>
        <dbReference type="ARBA" id="ARBA00023235"/>
    </source>
</evidence>
<gene>
    <name evidence="11 16" type="primary">tig</name>
    <name evidence="16" type="ORF">M6D93_06565</name>
</gene>
<reference evidence="16" key="2">
    <citation type="submission" date="2022-05" db="EMBL/GenBank/DDBJ databases">
        <authorList>
            <person name="Kim J.-S."/>
            <person name="Lee K."/>
            <person name="Suh M."/>
            <person name="Eom M."/>
            <person name="Kim J.-S."/>
            <person name="Kim D.-S."/>
            <person name="Ko S.-H."/>
            <person name="Shin Y."/>
            <person name="Lee J.-S."/>
        </authorList>
    </citation>
    <scope>NUCLEOTIDE SEQUENCE</scope>
    <source>
        <strain evidence="16">N237</strain>
    </source>
</reference>
<keyword evidence="17" id="KW-1185">Reference proteome</keyword>
<evidence type="ECO:0000256" key="6">
    <source>
        <dbReference type="ARBA" id="ARBA00023110"/>
    </source>
</evidence>
<reference evidence="16" key="1">
    <citation type="journal article" date="2018" name="Int. J. Syst. Evol. Microbiol.">
        <title>Jatrophihabitans telluris sp. nov., isolated from sediment soil of lava forest wetlands and the emended description of the genus Jatrophihabitans.</title>
        <authorList>
            <person name="Lee K.C."/>
            <person name="Suh M.K."/>
            <person name="Eom M.K."/>
            <person name="Kim K.K."/>
            <person name="Kim J.S."/>
            <person name="Kim D.S."/>
            <person name="Ko S.H."/>
            <person name="Shin Y.K."/>
            <person name="Lee J.S."/>
        </authorList>
    </citation>
    <scope>NUCLEOTIDE SEQUENCE</scope>
    <source>
        <strain evidence="16">N237</strain>
    </source>
</reference>
<keyword evidence="6 11" id="KW-0697">Rotamase</keyword>
<dbReference type="InterPro" id="IPR037041">
    <property type="entry name" value="Trigger_fac_C_sf"/>
</dbReference>
<comment type="function">
    <text evidence="11">Involved in protein export. Acts as a chaperone by maintaining the newly synthesized protein in an open conformation. Functions as a peptidyl-prolyl cis-trans isomerase.</text>
</comment>
<comment type="similarity">
    <text evidence="2 11 13">Belongs to the FKBP-type PPIase family. Tig subfamily.</text>
</comment>